<gene>
    <name evidence="2" type="ORF">FRC98_19825</name>
</gene>
<proteinExistence type="predicted"/>
<keyword evidence="3" id="KW-1185">Reference proteome</keyword>
<reference evidence="2 3" key="1">
    <citation type="submission" date="2019-08" db="EMBL/GenBank/DDBJ databases">
        <title>Bradymonadales sp. TMQ4.</title>
        <authorList>
            <person name="Liang Q."/>
        </authorList>
    </citation>
    <scope>NUCLEOTIDE SEQUENCE [LARGE SCALE GENOMIC DNA]</scope>
    <source>
        <strain evidence="2 3">TMQ4</strain>
    </source>
</reference>
<feature type="signal peptide" evidence="1">
    <location>
        <begin position="1"/>
        <end position="27"/>
    </location>
</feature>
<keyword evidence="1" id="KW-0732">Signal</keyword>
<protein>
    <recommendedName>
        <fullName evidence="4">Outer membrane protein beta-barrel domain-containing protein</fullName>
    </recommendedName>
</protein>
<sequence length="256" mass="27751">MRDAVAIHMMAMVVGACVLSMSAPAAAQQARSGYKGWKAPNRASIPVQVGVGPAGVMVGSPSLSSGYGGDVYEDQPVHFGVRIDLEAVITSDLVREHPKLVPRQYRNRLLAAGEVRYRPGIAAILPRSVYFSPKIWDTGMYGATWSLLGAGLALSPSPFRVSLGASIIGTALFMHSDTLPSPTFFVRPGIDITLDFEIQAARDFGLSFGWSSMLHLPQPVGGSVLEMGSFDESSIWHIGQFYVQGNFRFPYHVTYR</sequence>
<evidence type="ECO:0000313" key="3">
    <source>
        <dbReference type="Proteomes" id="UP000321412"/>
    </source>
</evidence>
<dbReference type="Proteomes" id="UP000321412">
    <property type="component" value="Unassembled WGS sequence"/>
</dbReference>
<accession>A0A5C6X9V4</accession>
<organism evidence="2 3">
    <name type="scientific">Lujinxingia vulgaris</name>
    <dbReference type="NCBI Taxonomy" id="2600176"/>
    <lineage>
        <taxon>Bacteria</taxon>
        <taxon>Deltaproteobacteria</taxon>
        <taxon>Bradymonadales</taxon>
        <taxon>Lujinxingiaceae</taxon>
        <taxon>Lujinxingia</taxon>
    </lineage>
</organism>
<dbReference type="RefSeq" id="WP_146983273.1">
    <property type="nucleotide sequence ID" value="NZ_VOSM01000017.1"/>
</dbReference>
<dbReference type="PROSITE" id="PS51257">
    <property type="entry name" value="PROKAR_LIPOPROTEIN"/>
    <property type="match status" value="1"/>
</dbReference>
<evidence type="ECO:0008006" key="4">
    <source>
        <dbReference type="Google" id="ProtNLM"/>
    </source>
</evidence>
<dbReference type="AlphaFoldDB" id="A0A5C6X9V4"/>
<evidence type="ECO:0000313" key="2">
    <source>
        <dbReference type="EMBL" id="TXD33947.1"/>
    </source>
</evidence>
<evidence type="ECO:0000256" key="1">
    <source>
        <dbReference type="SAM" id="SignalP"/>
    </source>
</evidence>
<dbReference type="OrthoDB" id="5505038at2"/>
<feature type="chain" id="PRO_5022817930" description="Outer membrane protein beta-barrel domain-containing protein" evidence="1">
    <location>
        <begin position="28"/>
        <end position="256"/>
    </location>
</feature>
<dbReference type="EMBL" id="VOSM01000017">
    <property type="protein sequence ID" value="TXD33947.1"/>
    <property type="molecule type" value="Genomic_DNA"/>
</dbReference>
<comment type="caution">
    <text evidence="2">The sequence shown here is derived from an EMBL/GenBank/DDBJ whole genome shotgun (WGS) entry which is preliminary data.</text>
</comment>
<name>A0A5C6X9V4_9DELT</name>